<keyword evidence="4" id="KW-0325">Glycoprotein</keyword>
<gene>
    <name evidence="8" type="primary">Muc5b_0</name>
    <name evidence="8" type="ORF">NOTCIN_R14607</name>
</gene>
<comment type="subcellular location">
    <subcellularLocation>
        <location evidence="1">Secreted</location>
    </subcellularLocation>
</comment>
<proteinExistence type="predicted"/>
<name>A0A7K6V1Y4_9PASS</name>
<evidence type="ECO:0000313" key="8">
    <source>
        <dbReference type="EMBL" id="NWX28286.1"/>
    </source>
</evidence>
<evidence type="ECO:0000256" key="5">
    <source>
        <dbReference type="SAM" id="MobiDB-lite"/>
    </source>
</evidence>
<organism evidence="8 9">
    <name type="scientific">Notiomystis cincta</name>
    <dbReference type="NCBI Taxonomy" id="366454"/>
    <lineage>
        <taxon>Eukaryota</taxon>
        <taxon>Metazoa</taxon>
        <taxon>Chordata</taxon>
        <taxon>Craniata</taxon>
        <taxon>Vertebrata</taxon>
        <taxon>Euteleostomi</taxon>
        <taxon>Archelosauria</taxon>
        <taxon>Archosauria</taxon>
        <taxon>Dinosauria</taxon>
        <taxon>Saurischia</taxon>
        <taxon>Theropoda</taxon>
        <taxon>Coelurosauria</taxon>
        <taxon>Aves</taxon>
        <taxon>Neognathae</taxon>
        <taxon>Neoaves</taxon>
        <taxon>Telluraves</taxon>
        <taxon>Australaves</taxon>
        <taxon>Passeriformes</taxon>
        <taxon>Notiomystidae</taxon>
        <taxon>Notiomystis</taxon>
    </lineage>
</organism>
<reference evidence="8 9" key="1">
    <citation type="submission" date="2019-09" db="EMBL/GenBank/DDBJ databases">
        <title>Bird 10,000 Genomes (B10K) Project - Family phase.</title>
        <authorList>
            <person name="Zhang G."/>
        </authorList>
    </citation>
    <scope>NUCLEOTIDE SEQUENCE [LARGE SCALE GENOMIC DNA]</scope>
    <source>
        <strain evidence="8">B10K-DU-029-75</strain>
    </source>
</reference>
<evidence type="ECO:0000259" key="7">
    <source>
        <dbReference type="Pfam" id="PF13330"/>
    </source>
</evidence>
<dbReference type="AlphaFoldDB" id="A0A7K6V1Y4"/>
<keyword evidence="9" id="KW-1185">Reference proteome</keyword>
<dbReference type="Pfam" id="PF13330">
    <property type="entry name" value="Mucin2_WxxW"/>
    <property type="match status" value="1"/>
</dbReference>
<feature type="region of interest" description="Disordered" evidence="5">
    <location>
        <begin position="144"/>
        <end position="214"/>
    </location>
</feature>
<evidence type="ECO:0000256" key="6">
    <source>
        <dbReference type="SAM" id="SignalP"/>
    </source>
</evidence>
<sequence length="214" mass="22537">MPRAPPVCELVPCIVVSVLSVSNCPSCCRLPGCECIWSEWIDTTYPNASNNGGDYETIENIWKNNSSWDCVKVENISCRAQKFPSVSIADLGQKVECDVDVGLICNNKDQQIGGIIPMPVCLNYEISVCCTPNKPECLPTPSTPYTTTSTPASATSSVSTPVSTTTPTPTSGETPSSTTPSTTTTTTLPPSTSSSSSTTTPQTTTTVPVSTTPI</sequence>
<evidence type="ECO:0000256" key="3">
    <source>
        <dbReference type="ARBA" id="ARBA00022729"/>
    </source>
</evidence>
<evidence type="ECO:0000313" key="9">
    <source>
        <dbReference type="Proteomes" id="UP000579558"/>
    </source>
</evidence>
<evidence type="ECO:0000256" key="2">
    <source>
        <dbReference type="ARBA" id="ARBA00022525"/>
    </source>
</evidence>
<dbReference type="OrthoDB" id="10056274at2759"/>
<feature type="non-terminal residue" evidence="8">
    <location>
        <position position="1"/>
    </location>
</feature>
<comment type="caution">
    <text evidence="8">The sequence shown here is derived from an EMBL/GenBank/DDBJ whole genome shotgun (WGS) entry which is preliminary data.</text>
</comment>
<evidence type="ECO:0000256" key="1">
    <source>
        <dbReference type="ARBA" id="ARBA00004613"/>
    </source>
</evidence>
<protein>
    <submittedName>
        <fullName evidence="8">MUC5B protein</fullName>
    </submittedName>
</protein>
<dbReference type="Proteomes" id="UP000579558">
    <property type="component" value="Unassembled WGS sequence"/>
</dbReference>
<feature type="domain" description="WxxW" evidence="7">
    <location>
        <begin position="37"/>
        <end position="130"/>
    </location>
</feature>
<feature type="signal peptide" evidence="6">
    <location>
        <begin position="1"/>
        <end position="20"/>
    </location>
</feature>
<dbReference type="GO" id="GO:0005576">
    <property type="term" value="C:extracellular region"/>
    <property type="evidence" value="ECO:0007669"/>
    <property type="project" value="UniProtKB-SubCell"/>
</dbReference>
<feature type="chain" id="PRO_5029485133" evidence="6">
    <location>
        <begin position="21"/>
        <end position="214"/>
    </location>
</feature>
<evidence type="ECO:0000256" key="4">
    <source>
        <dbReference type="ARBA" id="ARBA00023180"/>
    </source>
</evidence>
<feature type="non-terminal residue" evidence="8">
    <location>
        <position position="214"/>
    </location>
</feature>
<keyword evidence="3 6" id="KW-0732">Signal</keyword>
<dbReference type="InterPro" id="IPR025155">
    <property type="entry name" value="WxxW_domain"/>
</dbReference>
<accession>A0A7K6V1Y4</accession>
<dbReference type="EMBL" id="VZRX01005616">
    <property type="protein sequence ID" value="NWX28286.1"/>
    <property type="molecule type" value="Genomic_DNA"/>
</dbReference>
<keyword evidence="2" id="KW-0964">Secreted</keyword>